<evidence type="ECO:0000313" key="2">
    <source>
        <dbReference type="EMBL" id="MEH2556946.1"/>
    </source>
</evidence>
<dbReference type="RefSeq" id="WP_334482540.1">
    <property type="nucleotide sequence ID" value="NZ_JAZHRV010000001.1"/>
</dbReference>
<dbReference type="EMBL" id="JAZHRV010000001">
    <property type="protein sequence ID" value="MEH2556946.1"/>
    <property type="molecule type" value="Genomic_DNA"/>
</dbReference>
<name>A0ABU8BEH6_9BRAD</name>
<organism evidence="2 3">
    <name type="scientific">Bradyrhizobium algeriense</name>
    <dbReference type="NCBI Taxonomy" id="634784"/>
    <lineage>
        <taxon>Bacteria</taxon>
        <taxon>Pseudomonadati</taxon>
        <taxon>Pseudomonadota</taxon>
        <taxon>Alphaproteobacteria</taxon>
        <taxon>Hyphomicrobiales</taxon>
        <taxon>Nitrobacteraceae</taxon>
        <taxon>Bradyrhizobium</taxon>
    </lineage>
</organism>
<proteinExistence type="predicted"/>
<comment type="caution">
    <text evidence="2">The sequence shown here is derived from an EMBL/GenBank/DDBJ whole genome shotgun (WGS) entry which is preliminary data.</text>
</comment>
<feature type="signal peptide" evidence="1">
    <location>
        <begin position="1"/>
        <end position="20"/>
    </location>
</feature>
<evidence type="ECO:0000313" key="3">
    <source>
        <dbReference type="Proteomes" id="UP001364224"/>
    </source>
</evidence>
<sequence>MRFFIASIFLIGGSVTLAHAAELELPNSKTIVRGDPCRVEATATAGGKRAASLRVSRRSAIHIIQHIHKACRILADTGDDGSRSDAIRGYLHENIIRPIYRVHPDVAGALPQSSSPPKVLHATPRDIGRTTANRLDDEITRLQNNIFKLGSVAADQSSDKSAAMKALEPSIDAAAELSFAGKIVFDAYPDLFAKALAAVPDQPRTAERDANFRKAAPPLGSVSLSDAALALVQSFMRDVRRMPGGEHIATIGWAREQKSKRPGDREWSNSGAGWMLGAYRRAEVPPDVIDTVRGVEIMFTAENPSALAGKTFDATKQKLFVRD</sequence>
<accession>A0ABU8BEH6</accession>
<keyword evidence="1" id="KW-0732">Signal</keyword>
<gene>
    <name evidence="2" type="ORF">V1286_004475</name>
</gene>
<protein>
    <submittedName>
        <fullName evidence="2">Uncharacterized protein</fullName>
    </submittedName>
</protein>
<evidence type="ECO:0000256" key="1">
    <source>
        <dbReference type="SAM" id="SignalP"/>
    </source>
</evidence>
<dbReference type="Proteomes" id="UP001364224">
    <property type="component" value="Unassembled WGS sequence"/>
</dbReference>
<feature type="chain" id="PRO_5047102922" evidence="1">
    <location>
        <begin position="21"/>
        <end position="323"/>
    </location>
</feature>
<keyword evidence="3" id="KW-1185">Reference proteome</keyword>
<reference evidence="2 3" key="1">
    <citation type="submission" date="2024-02" db="EMBL/GenBank/DDBJ databases">
        <title>Adaptive strategies in a cosmopolitan and abundant soil bacterium.</title>
        <authorList>
            <person name="Carini P."/>
        </authorList>
    </citation>
    <scope>NUCLEOTIDE SEQUENCE [LARGE SCALE GENOMIC DNA]</scope>
    <source>
        <strain evidence="2 3">AZCC 1608</strain>
    </source>
</reference>